<reference evidence="1 2" key="1">
    <citation type="journal article" date="2014" name="PLoS Genet.">
        <title>Phylogenetically driven sequencing of extremely halophilic archaea reveals strategies for static and dynamic osmo-response.</title>
        <authorList>
            <person name="Becker E.A."/>
            <person name="Seitzer P.M."/>
            <person name="Tritt A."/>
            <person name="Larsen D."/>
            <person name="Krusor M."/>
            <person name="Yao A.I."/>
            <person name="Wu D."/>
            <person name="Madern D."/>
            <person name="Eisen J.A."/>
            <person name="Darling A.E."/>
            <person name="Facciotti M.T."/>
        </authorList>
    </citation>
    <scope>NUCLEOTIDE SEQUENCE [LARGE SCALE GENOMIC DNA]</scope>
    <source>
        <strain evidence="2">ATCC 49778 / DSM 6131 / JCM 7785 / NBRC 101032 / NCIMB 13157 / TR-1</strain>
    </source>
</reference>
<dbReference type="PATRIC" id="fig|1227453.3.peg.1694"/>
<accession>M0LEV2</accession>
<sequence length="117" mass="13065">MSTALLQLSWLTETWVTWLPDIVLRHLTPLSLIVLGYLVEKQYVSRPAIFANAVAVNAHVYEAVRPHTMLEVYANLGLVMAALAIYSYESGSSLREEYYGLAQLYSSWAVAGVVFVL</sequence>
<name>M0LEV2_HALJT</name>
<protein>
    <submittedName>
        <fullName evidence="1">Uncharacterized protein</fullName>
    </submittedName>
</protein>
<dbReference type="eggNOG" id="arCOG07631">
    <property type="taxonomic scope" value="Archaea"/>
</dbReference>
<gene>
    <name evidence="1" type="ORF">C444_08620</name>
</gene>
<proteinExistence type="predicted"/>
<dbReference type="OrthoDB" id="350311at2157"/>
<organism evidence="1 2">
    <name type="scientific">Haloarcula japonica (strain ATCC 49778 / DSM 6131 / JCM 7785 / NBRC 101032 / NCIMB 13157 / TR-1)</name>
    <dbReference type="NCBI Taxonomy" id="1227453"/>
    <lineage>
        <taxon>Archaea</taxon>
        <taxon>Methanobacteriati</taxon>
        <taxon>Methanobacteriota</taxon>
        <taxon>Stenosarchaea group</taxon>
        <taxon>Halobacteria</taxon>
        <taxon>Halobacteriales</taxon>
        <taxon>Haloarculaceae</taxon>
        <taxon>Haloarcula</taxon>
    </lineage>
</organism>
<dbReference type="AlphaFoldDB" id="M0LEV2"/>
<keyword evidence="2" id="KW-1185">Reference proteome</keyword>
<evidence type="ECO:0000313" key="1">
    <source>
        <dbReference type="EMBL" id="EMA30969.1"/>
    </source>
</evidence>
<dbReference type="RefSeq" id="WP_004592286.1">
    <property type="nucleotide sequence ID" value="NZ_AOLY01000027.1"/>
</dbReference>
<evidence type="ECO:0000313" key="2">
    <source>
        <dbReference type="Proteomes" id="UP000011524"/>
    </source>
</evidence>
<dbReference type="Proteomes" id="UP000011524">
    <property type="component" value="Unassembled WGS sequence"/>
</dbReference>
<dbReference type="EMBL" id="AOLY01000027">
    <property type="protein sequence ID" value="EMA30969.1"/>
    <property type="molecule type" value="Genomic_DNA"/>
</dbReference>
<comment type="caution">
    <text evidence="1">The sequence shown here is derived from an EMBL/GenBank/DDBJ whole genome shotgun (WGS) entry which is preliminary data.</text>
</comment>